<dbReference type="AlphaFoldDB" id="A0AA88DF64"/>
<evidence type="ECO:0000313" key="1">
    <source>
        <dbReference type="EMBL" id="GMN55810.1"/>
    </source>
</evidence>
<comment type="caution">
    <text evidence="1">The sequence shown here is derived from an EMBL/GenBank/DDBJ whole genome shotgun (WGS) entry which is preliminary data.</text>
</comment>
<evidence type="ECO:0000313" key="2">
    <source>
        <dbReference type="Proteomes" id="UP001187192"/>
    </source>
</evidence>
<organism evidence="1 2">
    <name type="scientific">Ficus carica</name>
    <name type="common">Common fig</name>
    <dbReference type="NCBI Taxonomy" id="3494"/>
    <lineage>
        <taxon>Eukaryota</taxon>
        <taxon>Viridiplantae</taxon>
        <taxon>Streptophyta</taxon>
        <taxon>Embryophyta</taxon>
        <taxon>Tracheophyta</taxon>
        <taxon>Spermatophyta</taxon>
        <taxon>Magnoliopsida</taxon>
        <taxon>eudicotyledons</taxon>
        <taxon>Gunneridae</taxon>
        <taxon>Pentapetalae</taxon>
        <taxon>rosids</taxon>
        <taxon>fabids</taxon>
        <taxon>Rosales</taxon>
        <taxon>Moraceae</taxon>
        <taxon>Ficeae</taxon>
        <taxon>Ficus</taxon>
    </lineage>
</organism>
<protein>
    <submittedName>
        <fullName evidence="1">Uncharacterized protein</fullName>
    </submittedName>
</protein>
<reference evidence="1" key="1">
    <citation type="submission" date="2023-07" db="EMBL/GenBank/DDBJ databases">
        <title>draft genome sequence of fig (Ficus carica).</title>
        <authorList>
            <person name="Takahashi T."/>
            <person name="Nishimura K."/>
        </authorList>
    </citation>
    <scope>NUCLEOTIDE SEQUENCE</scope>
</reference>
<accession>A0AA88DF64</accession>
<sequence>MSQDLPMHRPEYSNSLGLCSMEHSLNCVFSERTTAKCPLTWPTVALGLSSCEQWPRFLGRPVVLVAVITRATKVERWLRSYRNWTLVPATSVSEIGCLLPECSLVWTMAPCELSSYEQWDVLFGGRRVWLAVSPQCSLPPSTHFAPPVTHSSPTCSSMKLRCMTTKGPGANCRHVEELARGKN</sequence>
<gene>
    <name evidence="1" type="ORF">TIFTF001_024936</name>
</gene>
<name>A0AA88DF64_FICCA</name>
<dbReference type="Proteomes" id="UP001187192">
    <property type="component" value="Unassembled WGS sequence"/>
</dbReference>
<proteinExistence type="predicted"/>
<dbReference type="EMBL" id="BTGU01000059">
    <property type="protein sequence ID" value="GMN55810.1"/>
    <property type="molecule type" value="Genomic_DNA"/>
</dbReference>
<keyword evidence="2" id="KW-1185">Reference proteome</keyword>